<reference evidence="3 4" key="1">
    <citation type="submission" date="2015-12" db="EMBL/GenBank/DDBJ databases">
        <title>Draft genome sequence of Acidibacillus ferrooxidans ITV001, isolated from a chalcopyrite acid mine drainage site in Brazil.</title>
        <authorList>
            <person name="Dall'Agnol H."/>
            <person name="Nancucheo I."/>
            <person name="Johnson B."/>
            <person name="Oliveira R."/>
            <person name="Leite L."/>
            <person name="Pylro V."/>
            <person name="Nunes G.L."/>
            <person name="Tzotzos G."/>
            <person name="Fernandes G.R."/>
            <person name="Dutra J."/>
            <person name="Orellana S.C."/>
            <person name="Oliveira G."/>
        </authorList>
    </citation>
    <scope>NUCLEOTIDE SEQUENCE [LARGE SCALE GENOMIC DNA]</scope>
    <source>
        <strain evidence="4">ITV01</strain>
    </source>
</reference>
<dbReference type="Pfam" id="PF07355">
    <property type="entry name" value="GRDB"/>
    <property type="match status" value="1"/>
</dbReference>
<dbReference type="EMBL" id="LPVJ01000061">
    <property type="protein sequence ID" value="KUO95024.1"/>
    <property type="molecule type" value="Genomic_DNA"/>
</dbReference>
<keyword evidence="4" id="KW-1185">Reference proteome</keyword>
<evidence type="ECO:0000256" key="1">
    <source>
        <dbReference type="ARBA" id="ARBA00022933"/>
    </source>
</evidence>
<comment type="caution">
    <text evidence="3">The sequence shown here is derived from an EMBL/GenBank/DDBJ whole genome shotgun (WGS) entry which is preliminary data.</text>
</comment>
<protein>
    <submittedName>
        <fullName evidence="3">Proline reductase</fullName>
    </submittedName>
</protein>
<name>A0A101XP51_9BACL</name>
<dbReference type="GO" id="GO:0050485">
    <property type="term" value="F:oxidoreductase activity, acting on X-H and Y-H to form an X-Y bond, with a disulfide as acceptor"/>
    <property type="evidence" value="ECO:0007669"/>
    <property type="project" value="InterPro"/>
</dbReference>
<accession>A0A101XP51</accession>
<proteinExistence type="predicted"/>
<evidence type="ECO:0000313" key="4">
    <source>
        <dbReference type="Proteomes" id="UP000053557"/>
    </source>
</evidence>
<keyword evidence="1" id="KW-0712">Selenocysteine</keyword>
<dbReference type="Proteomes" id="UP000053557">
    <property type="component" value="Unassembled WGS sequence"/>
</dbReference>
<dbReference type="AlphaFoldDB" id="A0A101XP51"/>
<organism evidence="3 4">
    <name type="scientific">Ferroacidibacillus organovorans</name>
    <dbReference type="NCBI Taxonomy" id="1765683"/>
    <lineage>
        <taxon>Bacteria</taxon>
        <taxon>Bacillati</taxon>
        <taxon>Bacillota</taxon>
        <taxon>Bacilli</taxon>
        <taxon>Bacillales</taxon>
        <taxon>Alicyclobacillaceae</taxon>
        <taxon>Ferroacidibacillus</taxon>
    </lineage>
</organism>
<gene>
    <name evidence="3" type="ORF">ATW55_04715</name>
</gene>
<evidence type="ECO:0000256" key="2">
    <source>
        <dbReference type="ARBA" id="ARBA00023002"/>
    </source>
</evidence>
<keyword evidence="2" id="KW-0560">Oxidoreductase</keyword>
<sequence length="141" mass="15359">MQLSRKAIPYTPVSKPLSEMTLMIVSTAGVHLKTQEAFDTAGDTTYRVIPGDVSVADLTVTHGAPKAEYDTDEPKKDLNTIFPIDRLRAFAKEGIIKDVAEKHITMMGYAMRLNEINAVTVPAIAKEVDRSRADAVLLTAG</sequence>
<dbReference type="InterPro" id="IPR010187">
    <property type="entry name" value="Various_sel_PB"/>
</dbReference>
<evidence type="ECO:0000313" key="3">
    <source>
        <dbReference type="EMBL" id="KUO95024.1"/>
    </source>
</evidence>